<reference evidence="1 2" key="1">
    <citation type="journal article" date="2015" name="Nature">
        <title>rRNA introns, odd ribosomes, and small enigmatic genomes across a large radiation of phyla.</title>
        <authorList>
            <person name="Brown C.T."/>
            <person name="Hug L.A."/>
            <person name="Thomas B.C."/>
            <person name="Sharon I."/>
            <person name="Castelle C.J."/>
            <person name="Singh A."/>
            <person name="Wilkins M.J."/>
            <person name="Williams K.H."/>
            <person name="Banfield J.F."/>
        </authorList>
    </citation>
    <scope>NUCLEOTIDE SEQUENCE [LARGE SCALE GENOMIC DNA]</scope>
</reference>
<comment type="caution">
    <text evidence="1">The sequence shown here is derived from an EMBL/GenBank/DDBJ whole genome shotgun (WGS) entry which is preliminary data.</text>
</comment>
<dbReference type="EMBL" id="LBTW01000042">
    <property type="protein sequence ID" value="KKQ48132.1"/>
    <property type="molecule type" value="Genomic_DNA"/>
</dbReference>
<proteinExistence type="predicted"/>
<evidence type="ECO:0000313" key="1">
    <source>
        <dbReference type="EMBL" id="KKQ48132.1"/>
    </source>
</evidence>
<evidence type="ECO:0000313" key="2">
    <source>
        <dbReference type="Proteomes" id="UP000034366"/>
    </source>
</evidence>
<gene>
    <name evidence="1" type="ORF">US67_C0042G0005</name>
</gene>
<sequence>MSTEFDSKPAKISGLQGKDHKGEVEFTSNSFRHIKENILTNLKGKILTNRQLADALGIEGDMTKYSQMLTVLDHLCGSWDYDKFKQEWIFTEGMIGTAVKREYGLKSQLRYVHFLKEDENEHIENGHLSSKLREYGTLPPDRHYFIK</sequence>
<accession>A0A0G0I0Q3</accession>
<dbReference type="Proteomes" id="UP000034366">
    <property type="component" value="Unassembled WGS sequence"/>
</dbReference>
<organism evidence="1 2">
    <name type="scientific">Candidatus Woesebacteria bacterium GW2011_GWD1_38_10</name>
    <dbReference type="NCBI Taxonomy" id="1618592"/>
    <lineage>
        <taxon>Bacteria</taxon>
        <taxon>Candidatus Woeseibacteriota</taxon>
    </lineage>
</organism>
<dbReference type="AlphaFoldDB" id="A0A0G0I0Q3"/>
<protein>
    <submittedName>
        <fullName evidence="1">Uncharacterized protein</fullName>
    </submittedName>
</protein>
<name>A0A0G0I0Q3_9BACT</name>